<evidence type="ECO:0000256" key="3">
    <source>
        <dbReference type="ARBA" id="ARBA00022884"/>
    </source>
</evidence>
<dbReference type="GO" id="GO:0000049">
    <property type="term" value="F:tRNA binding"/>
    <property type="evidence" value="ECO:0007669"/>
    <property type="project" value="UniProtKB-KW"/>
</dbReference>
<accession>A0A4D6XRA8</accession>
<dbReference type="Pfam" id="PF01207">
    <property type="entry name" value="Dus"/>
    <property type="match status" value="1"/>
</dbReference>
<dbReference type="CDD" id="cd02801">
    <property type="entry name" value="DUS_like_FMN"/>
    <property type="match status" value="1"/>
</dbReference>
<gene>
    <name evidence="5" type="primary">dusA</name>
    <name evidence="5" type="ORF">D9V65_02230</name>
</gene>
<keyword evidence="2" id="KW-0521">NADP</keyword>
<dbReference type="Proteomes" id="UP000298677">
    <property type="component" value="Chromosome"/>
</dbReference>
<dbReference type="NCBIfam" id="NF008774">
    <property type="entry name" value="PRK11815.1"/>
    <property type="match status" value="1"/>
</dbReference>
<dbReference type="SUPFAM" id="SSF51395">
    <property type="entry name" value="FMN-linked oxidoreductases"/>
    <property type="match status" value="1"/>
</dbReference>
<dbReference type="AlphaFoldDB" id="A0A4D6XRA8"/>
<proteinExistence type="predicted"/>
<dbReference type="EMBL" id="CP033012">
    <property type="protein sequence ID" value="QCI19543.1"/>
    <property type="molecule type" value="Genomic_DNA"/>
</dbReference>
<protein>
    <submittedName>
        <fullName evidence="5">tRNA dihydrouridine(20/20a) synthase DusA</fullName>
    </submittedName>
</protein>
<dbReference type="Gene3D" id="3.20.20.70">
    <property type="entry name" value="Aldolase class I"/>
    <property type="match status" value="1"/>
</dbReference>
<evidence type="ECO:0000256" key="1">
    <source>
        <dbReference type="ARBA" id="ARBA00022555"/>
    </source>
</evidence>
<dbReference type="OrthoDB" id="9783413at2"/>
<evidence type="ECO:0000313" key="6">
    <source>
        <dbReference type="Proteomes" id="UP000298677"/>
    </source>
</evidence>
<organism evidence="5 6">
    <name type="scientific">Buchnera aphidicola</name>
    <name type="common">Anoecia oenotherae</name>
    <dbReference type="NCBI Taxonomy" id="1241833"/>
    <lineage>
        <taxon>Bacteria</taxon>
        <taxon>Pseudomonadati</taxon>
        <taxon>Pseudomonadota</taxon>
        <taxon>Gammaproteobacteria</taxon>
        <taxon>Enterobacterales</taxon>
        <taxon>Erwiniaceae</taxon>
        <taxon>Buchnera</taxon>
    </lineage>
</organism>
<reference evidence="5 6" key="1">
    <citation type="submission" date="2018-10" db="EMBL/GenBank/DDBJ databases">
        <title>Comparative functional genomics of the obligate endosymbiont Buchnera aphidicola.</title>
        <authorList>
            <person name="Chong R.A."/>
        </authorList>
    </citation>
    <scope>NUCLEOTIDE SEQUENCE [LARGE SCALE GENOMIC DNA]</scope>
    <source>
        <strain evidence="5 6">Aoe</strain>
    </source>
</reference>
<keyword evidence="1" id="KW-0820">tRNA-binding</keyword>
<dbReference type="InterPro" id="IPR035587">
    <property type="entry name" value="DUS-like_FMN-bd"/>
</dbReference>
<evidence type="ECO:0000313" key="5">
    <source>
        <dbReference type="EMBL" id="QCI19543.1"/>
    </source>
</evidence>
<dbReference type="GO" id="GO:0017150">
    <property type="term" value="F:tRNA dihydrouridine synthase activity"/>
    <property type="evidence" value="ECO:0007669"/>
    <property type="project" value="InterPro"/>
</dbReference>
<keyword evidence="6" id="KW-1185">Reference proteome</keyword>
<evidence type="ECO:0000259" key="4">
    <source>
        <dbReference type="Pfam" id="PF01207"/>
    </source>
</evidence>
<dbReference type="InterPro" id="IPR004653">
    <property type="entry name" value="DusA"/>
</dbReference>
<dbReference type="InterPro" id="IPR013785">
    <property type="entry name" value="Aldolase_TIM"/>
</dbReference>
<keyword evidence="3" id="KW-0694">RNA-binding</keyword>
<feature type="domain" description="DUS-like FMN-binding" evidence="4">
    <location>
        <begin position="2"/>
        <end position="260"/>
    </location>
</feature>
<sequence length="263" mass="30079">MAIQLAGSNIVELVKCAKISYNQGYHEINLNIGCPSKSAKAGMFGVFLMKNSTLVTQIVKAINDSIPTPISIKTRIGINNKDSYNFLSEFIHEISTNTLCKTFIIHARNAFTNIYSPKKNRSLPALKYNIVYKIKQEFPHLNIVINGGITTIKESLFHLKKVDGVMLGQEAYKNPNLLKKVDKEIFNYSKKKTSNIQLLYSMFPYIEKKINCGIPIYKITRHILGLFKGEKGYKQWKKYLIQESYKKNASINMLEKAMKFIHI</sequence>
<dbReference type="Gene3D" id="1.20.120.1460">
    <property type="match status" value="1"/>
</dbReference>
<name>A0A4D6XRA8_9GAMM</name>
<dbReference type="PANTHER" id="PTHR42907:SF1">
    <property type="entry name" value="FMN-LINKED OXIDOREDUCTASES SUPERFAMILY PROTEIN"/>
    <property type="match status" value="1"/>
</dbReference>
<evidence type="ECO:0000256" key="2">
    <source>
        <dbReference type="ARBA" id="ARBA00022857"/>
    </source>
</evidence>
<dbReference type="PANTHER" id="PTHR42907">
    <property type="entry name" value="FMN-LINKED OXIDOREDUCTASES SUPERFAMILY PROTEIN"/>
    <property type="match status" value="1"/>
</dbReference>